<evidence type="ECO:0000259" key="1">
    <source>
        <dbReference type="Pfam" id="PF12392"/>
    </source>
</evidence>
<dbReference type="Proteomes" id="UP000823641">
    <property type="component" value="Unassembled WGS sequence"/>
</dbReference>
<dbReference type="CDD" id="cd00945">
    <property type="entry name" value="Aldolase_Class_I"/>
    <property type="match status" value="1"/>
</dbReference>
<accession>A0A9D9N3F2</accession>
<sequence length="608" mass="68731">MSHSTHIELLSPAKNAEIGIEAIKHGADAIYIGAPKFGARQAAGNAIEDIQKLTEFAHIYGAKILVTLNTILTDEELNEAEKLILQLYEAGADALIVQDMGILSLNLPPIRLHASTQADNRTPERVKFLQDVGFSRVVLARELGIEEIRNIRQQTDVELEAFVHGALCVSYSGQCYLSQALCGRSANRGACAQLCRLPYDLIDAEGHVWQRQKHLLSLKDMDRSDYLKELLDAGVSSLKIEGRLKDMDYVKNIVSYYRKRLDLLLGSDKPYQQASFGRTIHFFEPNPQKTFHRGATDYFLHERTLMAQWDTPKSMGEPIGKIKSIRGKQLWLATNKTLQNGDGLCYVGKDGFTGFRINTLKDGVIQATSSLQEALPGTIIYRNFDQQFEQQLAQKTAERKLPVKWVLSPTDNGFRLSLTELSRNICTDVDIPVTKTAAQKPEQMANTIVSQLSKLGDTPFEAVEIVADEAKKFFIPAGILNTARRDAVEQLLHELQKDRREKKLHKELPVVFPQNQLDYTNNIYNKAAEAFYRRHGAQSIQPAFEKQAVKEAKLMSCKYCIRYEMGICPKQTARKDIRPHMPLYLVSGKNRLQLHFDCQRCEMYITKA</sequence>
<name>A0A9D9N3F2_9BACT</name>
<reference evidence="2" key="1">
    <citation type="submission" date="2020-10" db="EMBL/GenBank/DDBJ databases">
        <authorList>
            <person name="Gilroy R."/>
        </authorList>
    </citation>
    <scope>NUCLEOTIDE SEQUENCE</scope>
    <source>
        <strain evidence="2">G3-3990</strain>
    </source>
</reference>
<dbReference type="InterPro" id="IPR020988">
    <property type="entry name" value="Pept_U32_collagenase"/>
</dbReference>
<dbReference type="PANTHER" id="PTHR30217">
    <property type="entry name" value="PEPTIDASE U32 FAMILY"/>
    <property type="match status" value="1"/>
</dbReference>
<reference evidence="2" key="2">
    <citation type="journal article" date="2021" name="PeerJ">
        <title>Extensive microbial diversity within the chicken gut microbiome revealed by metagenomics and culture.</title>
        <authorList>
            <person name="Gilroy R."/>
            <person name="Ravi A."/>
            <person name="Getino M."/>
            <person name="Pursley I."/>
            <person name="Horton D.L."/>
            <person name="Alikhan N.F."/>
            <person name="Baker D."/>
            <person name="Gharbi K."/>
            <person name="Hall N."/>
            <person name="Watson M."/>
            <person name="Adriaenssens E.M."/>
            <person name="Foster-Nyarko E."/>
            <person name="Jarju S."/>
            <person name="Secka A."/>
            <person name="Antonio M."/>
            <person name="Oren A."/>
            <person name="Chaudhuri R.R."/>
            <person name="La Ragione R."/>
            <person name="Hildebrand F."/>
            <person name="Pallen M.J."/>
        </authorList>
    </citation>
    <scope>NUCLEOTIDE SEQUENCE</scope>
    <source>
        <strain evidence="2">G3-3990</strain>
    </source>
</reference>
<evidence type="ECO:0000313" key="2">
    <source>
        <dbReference type="EMBL" id="MBO8458927.1"/>
    </source>
</evidence>
<gene>
    <name evidence="2" type="ORF">IAA73_01120</name>
</gene>
<proteinExistence type="predicted"/>
<dbReference type="AlphaFoldDB" id="A0A9D9N3F2"/>
<dbReference type="PROSITE" id="PS01276">
    <property type="entry name" value="PEPTIDASE_U32"/>
    <property type="match status" value="1"/>
</dbReference>
<dbReference type="InterPro" id="IPR001539">
    <property type="entry name" value="Peptidase_U32"/>
</dbReference>
<dbReference type="Pfam" id="PF12392">
    <property type="entry name" value="DUF3656"/>
    <property type="match status" value="1"/>
</dbReference>
<dbReference type="PANTHER" id="PTHR30217:SF10">
    <property type="entry name" value="23S RRNA 5-HYDROXYCYTIDINE C2501 SYNTHASE"/>
    <property type="match status" value="1"/>
</dbReference>
<dbReference type="InterPro" id="IPR051454">
    <property type="entry name" value="RNA/ubiquinone_mod_enzymes"/>
</dbReference>
<organism evidence="2 3">
    <name type="scientific">Candidatus Gallipaludibacter merdavium</name>
    <dbReference type="NCBI Taxonomy" id="2840839"/>
    <lineage>
        <taxon>Bacteria</taxon>
        <taxon>Pseudomonadati</taxon>
        <taxon>Bacteroidota</taxon>
        <taxon>Bacteroidia</taxon>
        <taxon>Bacteroidales</taxon>
        <taxon>Candidatus Gallipaludibacter</taxon>
    </lineage>
</organism>
<dbReference type="EMBL" id="JADIMG010000006">
    <property type="protein sequence ID" value="MBO8458927.1"/>
    <property type="molecule type" value="Genomic_DNA"/>
</dbReference>
<dbReference type="Pfam" id="PF01136">
    <property type="entry name" value="Peptidase_U32"/>
    <property type="match status" value="1"/>
</dbReference>
<comment type="caution">
    <text evidence="2">The sequence shown here is derived from an EMBL/GenBank/DDBJ whole genome shotgun (WGS) entry which is preliminary data.</text>
</comment>
<evidence type="ECO:0000313" key="3">
    <source>
        <dbReference type="Proteomes" id="UP000823641"/>
    </source>
</evidence>
<protein>
    <submittedName>
        <fullName evidence="2">U32 family peptidase</fullName>
    </submittedName>
</protein>
<feature type="domain" description="Peptidase U32 collagenase" evidence="1">
    <location>
        <begin position="380"/>
        <end position="494"/>
    </location>
</feature>